<name>A0A9N9WM17_9DIPT</name>
<feature type="compositionally biased region" description="Basic and acidic residues" evidence="2">
    <location>
        <begin position="218"/>
        <end position="228"/>
    </location>
</feature>
<organism evidence="4 5">
    <name type="scientific">Chironomus riparius</name>
    <dbReference type="NCBI Taxonomy" id="315576"/>
    <lineage>
        <taxon>Eukaryota</taxon>
        <taxon>Metazoa</taxon>
        <taxon>Ecdysozoa</taxon>
        <taxon>Arthropoda</taxon>
        <taxon>Hexapoda</taxon>
        <taxon>Insecta</taxon>
        <taxon>Pterygota</taxon>
        <taxon>Neoptera</taxon>
        <taxon>Endopterygota</taxon>
        <taxon>Diptera</taxon>
        <taxon>Nematocera</taxon>
        <taxon>Chironomoidea</taxon>
        <taxon>Chironomidae</taxon>
        <taxon>Chironominae</taxon>
        <taxon>Chironomus</taxon>
    </lineage>
</organism>
<feature type="compositionally biased region" description="Basic and acidic residues" evidence="2">
    <location>
        <begin position="601"/>
        <end position="624"/>
    </location>
</feature>
<keyword evidence="1" id="KW-0479">Metal-binding</keyword>
<dbReference type="PANTHER" id="PTHR46557:SF1">
    <property type="entry name" value="SERINE_THREONINE-PROTEIN PHOSPHATASE 1 REGULATORY SUBUNIT 10"/>
    <property type="match status" value="1"/>
</dbReference>
<feature type="compositionally biased region" description="Polar residues" evidence="2">
    <location>
        <begin position="884"/>
        <end position="894"/>
    </location>
</feature>
<dbReference type="Gene3D" id="1.20.930.10">
    <property type="entry name" value="Conserved domain common to transcription factors TFIIS, elongin A, CRSP70"/>
    <property type="match status" value="1"/>
</dbReference>
<dbReference type="PANTHER" id="PTHR46557">
    <property type="entry name" value="SERINE/THREONINE-PROTEIN PHOSPHATASE 1 REGULATORY SUBUNIT 10-RELATED"/>
    <property type="match status" value="1"/>
</dbReference>
<dbReference type="GO" id="GO:0008270">
    <property type="term" value="F:zinc ion binding"/>
    <property type="evidence" value="ECO:0007669"/>
    <property type="project" value="UniProtKB-KW"/>
</dbReference>
<dbReference type="AlphaFoldDB" id="A0A9N9WM17"/>
<feature type="zinc finger region" description="C3H1-type" evidence="1">
    <location>
        <begin position="942"/>
        <end position="970"/>
    </location>
</feature>
<feature type="compositionally biased region" description="Low complexity" evidence="2">
    <location>
        <begin position="194"/>
        <end position="212"/>
    </location>
</feature>
<feature type="compositionally biased region" description="Low complexity" evidence="2">
    <location>
        <begin position="287"/>
        <end position="301"/>
    </location>
</feature>
<keyword evidence="5" id="KW-1185">Reference proteome</keyword>
<feature type="region of interest" description="Disordered" evidence="2">
    <location>
        <begin position="529"/>
        <end position="663"/>
    </location>
</feature>
<dbReference type="GO" id="GO:0000785">
    <property type="term" value="C:chromatin"/>
    <property type="evidence" value="ECO:0007669"/>
    <property type="project" value="TreeGrafter"/>
</dbReference>
<feature type="compositionally biased region" description="Basic and acidic residues" evidence="2">
    <location>
        <begin position="346"/>
        <end position="372"/>
    </location>
</feature>
<accession>A0A9N9WM17</accession>
<keyword evidence="1" id="KW-0862">Zinc</keyword>
<feature type="region of interest" description="Disordered" evidence="2">
    <location>
        <begin position="184"/>
        <end position="230"/>
    </location>
</feature>
<evidence type="ECO:0000256" key="2">
    <source>
        <dbReference type="SAM" id="MobiDB-lite"/>
    </source>
</evidence>
<dbReference type="InterPro" id="IPR000571">
    <property type="entry name" value="Znf_CCCH"/>
</dbReference>
<dbReference type="InterPro" id="IPR035441">
    <property type="entry name" value="TFIIS/LEDGF_dom_sf"/>
</dbReference>
<evidence type="ECO:0000313" key="4">
    <source>
        <dbReference type="EMBL" id="CAG9798033.1"/>
    </source>
</evidence>
<dbReference type="PROSITE" id="PS50103">
    <property type="entry name" value="ZF_C3H1"/>
    <property type="match status" value="1"/>
</dbReference>
<dbReference type="EMBL" id="OU895877">
    <property type="protein sequence ID" value="CAG9798033.1"/>
    <property type="molecule type" value="Genomic_DNA"/>
</dbReference>
<evidence type="ECO:0000259" key="3">
    <source>
        <dbReference type="PROSITE" id="PS50103"/>
    </source>
</evidence>
<feature type="compositionally biased region" description="Basic and acidic residues" evidence="2">
    <location>
        <begin position="252"/>
        <end position="270"/>
    </location>
</feature>
<evidence type="ECO:0000313" key="5">
    <source>
        <dbReference type="Proteomes" id="UP001153620"/>
    </source>
</evidence>
<dbReference type="OrthoDB" id="2138378at2759"/>
<keyword evidence="1" id="KW-0863">Zinc-finger</keyword>
<reference evidence="4" key="2">
    <citation type="submission" date="2022-10" db="EMBL/GenBank/DDBJ databases">
        <authorList>
            <consortium name="ENA_rothamsted_submissions"/>
            <consortium name="culmorum"/>
            <person name="King R."/>
        </authorList>
    </citation>
    <scope>NUCLEOTIDE SEQUENCE</scope>
</reference>
<feature type="region of interest" description="Disordered" evidence="2">
    <location>
        <begin position="242"/>
        <end position="464"/>
    </location>
</feature>
<dbReference type="Proteomes" id="UP001153620">
    <property type="component" value="Chromosome 1"/>
</dbReference>
<feature type="region of interest" description="Disordered" evidence="2">
    <location>
        <begin position="880"/>
        <end position="938"/>
    </location>
</feature>
<protein>
    <recommendedName>
        <fullName evidence="3">C3H1-type domain-containing protein</fullName>
    </recommendedName>
</protein>
<proteinExistence type="predicted"/>
<feature type="compositionally biased region" description="Low complexity" evidence="2">
    <location>
        <begin position="896"/>
        <end position="929"/>
    </location>
</feature>
<dbReference type="SUPFAM" id="SSF47676">
    <property type="entry name" value="Conserved domain common to transcription factors TFIIS, elongin A, CRSP70"/>
    <property type="match status" value="1"/>
</dbReference>
<dbReference type="GO" id="GO:0072357">
    <property type="term" value="C:PTW/PP1 phosphatase complex"/>
    <property type="evidence" value="ECO:0007669"/>
    <property type="project" value="TreeGrafter"/>
</dbReference>
<feature type="compositionally biased region" description="Basic and acidic residues" evidence="2">
    <location>
        <begin position="411"/>
        <end position="431"/>
    </location>
</feature>
<gene>
    <name evidence="4" type="ORF">CHIRRI_LOCUS1018</name>
</gene>
<feature type="compositionally biased region" description="Polar residues" evidence="2">
    <location>
        <begin position="579"/>
        <end position="599"/>
    </location>
</feature>
<sequence length="970" mass="107696">MPRIDPQQLLACLTPLLAVNGGIKSSGEVIRLANLMEKYSKKLVSKCIYIQILKCTETDLLGQFMAAGGWNLVHTWLNDGVNSSNWAFVQEILEMLLLCPVDGNRLKSNHTPKIVKNLSLNLSQNAMITALSKKLVEQWLKIAHQEKQILQQQNGSNGTVVFNNINSDDKSLLDNDSAMIKSESDIKISPSTENNINNNNTSNNNHNNSISNGTVDEDSPKKSSENVKYKISNKESGLILSIKRSTSPINEQDTKILKSPDSKPKSEHKSKSSSSSSSSDKDKTKKSSSSSSSHKSSSSSKTSHRDKDRSSSSHRSSSSSSSKDRHKDSSKSSSSSKHSSSSSSSSRDKDKDREKRKKEQAEKEQAEKDKETLSFLAPLPSSKLQRIPKRPHSESEKSDSDPSSKSAKSNEVIEKKKPSISIEVRKGDKPKTVKTHNSTFRDHGLAEQPPPPPSRKGLKKPAPVAPVILPVTTPSMQSPKPISPPPAKRIHLEKALDFEVPERVGGVKLIKPKPMLMESTGFLDALETSAMLHKKDSKKRKRLSSGSKKEEPESPKIETKPLKFYKDTLEDEEKDEKITNGTSSSSPTKDIENTTNGDASTDEKSTKGDESKSDENSEKEKSDEVVEENEDEPEQKRPPGIGCGPDGPPGIISIPKRKRPKRSLRWRTDNDLTEVRYFELDENERVNVTKTFSEQKQDEHTRERMMMRSKVVEYSEWHALKLIDNVPEIPYGSKSLEAAVQAERERNTLQEMFFNNRSMYDSPHEPDPEEYETLEPQIIPLEDVTGNPDSVNNFKDVQWPAPKGDQPQYISQGGFGGLFNNINLASSINIPPAATNATTNPLAGLNFTGLLPAIPQDTAAINLMGIGIVQPTLPPPFMQPPPMIQNNYQSNIPYQNRGSSSGNSSNFNNRENFNNNSNNNRNRMGSNSNSGGGSNWVRGNATLRRGMCHQYQRTGFCRNQKTGCPYVHER</sequence>
<feature type="domain" description="C3H1-type" evidence="3">
    <location>
        <begin position="942"/>
        <end position="970"/>
    </location>
</feature>
<feature type="compositionally biased region" description="Basic and acidic residues" evidence="2">
    <location>
        <begin position="391"/>
        <end position="402"/>
    </location>
</feature>
<feature type="compositionally biased region" description="Low complexity" evidence="2">
    <location>
        <begin position="331"/>
        <end position="345"/>
    </location>
</feature>
<feature type="compositionally biased region" description="Basic and acidic residues" evidence="2">
    <location>
        <begin position="547"/>
        <end position="568"/>
    </location>
</feature>
<reference evidence="4" key="1">
    <citation type="submission" date="2022-01" db="EMBL/GenBank/DDBJ databases">
        <authorList>
            <person name="King R."/>
        </authorList>
    </citation>
    <scope>NUCLEOTIDE SEQUENCE</scope>
</reference>
<dbReference type="GO" id="GO:0008157">
    <property type="term" value="F:protein phosphatase 1 binding"/>
    <property type="evidence" value="ECO:0007669"/>
    <property type="project" value="TreeGrafter"/>
</dbReference>
<evidence type="ECO:0000256" key="1">
    <source>
        <dbReference type="PROSITE-ProRule" id="PRU00723"/>
    </source>
</evidence>